<dbReference type="HOGENOM" id="CLU_2615290_0_0_4"/>
<organism evidence="1">
    <name type="scientific">Burkholderia sp. (strain CCGE1003)</name>
    <dbReference type="NCBI Taxonomy" id="640512"/>
    <lineage>
        <taxon>Bacteria</taxon>
        <taxon>Pseudomonadati</taxon>
        <taxon>Pseudomonadota</taxon>
        <taxon>Betaproteobacteria</taxon>
        <taxon>Burkholderiales</taxon>
        <taxon>Burkholderiaceae</taxon>
        <taxon>Burkholderia</taxon>
    </lineage>
</organism>
<proteinExistence type="predicted"/>
<accession>E1TFI6</accession>
<protein>
    <submittedName>
        <fullName evidence="1">Uncharacterized protein</fullName>
    </submittedName>
</protein>
<gene>
    <name evidence="1" type="ordered locus">BC1003_4406</name>
</gene>
<sequence length="78" mass="8809">MQNALVKFGHKGILMPFLPAPATYWHALAAVRRRVYLFLPFRYAVALIPHGCRLTRIGHVALVRGPVERDSNNVSNSR</sequence>
<dbReference type="KEGG" id="bgf:BC1003_4406"/>
<evidence type="ECO:0000313" key="1">
    <source>
        <dbReference type="EMBL" id="ADN60340.1"/>
    </source>
</evidence>
<name>E1TFI6_BURSG</name>
<dbReference type="AlphaFoldDB" id="E1TFI6"/>
<reference evidence="1" key="1">
    <citation type="submission" date="2010-09" db="EMBL/GenBank/DDBJ databases">
        <title>Complete sequence of chromosome2 of Burkholderia sp. CCGE1003.</title>
        <authorList>
            <consortium name="US DOE Joint Genome Institute"/>
            <person name="Lucas S."/>
            <person name="Copeland A."/>
            <person name="Lapidus A."/>
            <person name="Cheng J.-F."/>
            <person name="Bruce D."/>
            <person name="Goodwin L."/>
            <person name="Pitluck S."/>
            <person name="Daligault H."/>
            <person name="Davenport K."/>
            <person name="Detter J.C."/>
            <person name="Han C."/>
            <person name="Tapia R."/>
            <person name="Land M."/>
            <person name="Hauser L."/>
            <person name="Jeffries C."/>
            <person name="Kyrpides N."/>
            <person name="Ivanova N."/>
            <person name="Ovchinnikova G."/>
            <person name="Martinez-Romero E."/>
            <person name="Rogel M.A."/>
            <person name="Auchtung J."/>
            <person name="Tiedje J.M."/>
            <person name="Woyke T."/>
        </authorList>
    </citation>
    <scope>NUCLEOTIDE SEQUENCE</scope>
    <source>
        <strain evidence="1">CCGE1003</strain>
    </source>
</reference>
<dbReference type="EMBL" id="CP002218">
    <property type="protein sequence ID" value="ADN60340.1"/>
    <property type="molecule type" value="Genomic_DNA"/>
</dbReference>